<feature type="transmembrane region" description="Helical" evidence="12">
    <location>
        <begin position="263"/>
        <end position="284"/>
    </location>
</feature>
<dbReference type="InterPro" id="IPR036179">
    <property type="entry name" value="Ig-like_dom_sf"/>
</dbReference>
<dbReference type="FunCoup" id="H0WLB7">
    <property type="interactions" value="73"/>
</dbReference>
<comment type="subcellular location">
    <subcellularLocation>
        <location evidence="1">Cell membrane</location>
        <topology evidence="1">Single-pass membrane protein</topology>
    </subcellularLocation>
</comment>
<dbReference type="GO" id="GO:0002764">
    <property type="term" value="P:immune response-regulating signaling pathway"/>
    <property type="evidence" value="ECO:0007669"/>
    <property type="project" value="TreeGrafter"/>
</dbReference>
<dbReference type="AlphaFoldDB" id="H0WLB7"/>
<dbReference type="PANTHER" id="PTHR11738:SF179">
    <property type="entry name" value="LEUKOCYTE IMMUNOGLOBULIN-LIKE RECEPTOR SUBFAMILY A MEMBER 5"/>
    <property type="match status" value="1"/>
</dbReference>
<reference evidence="14" key="3">
    <citation type="submission" date="2025-09" db="UniProtKB">
        <authorList>
            <consortium name="Ensembl"/>
        </authorList>
    </citation>
    <scope>IDENTIFICATION</scope>
</reference>
<evidence type="ECO:0000313" key="14">
    <source>
        <dbReference type="Ensembl" id="ENSOGAP00000002428.2"/>
    </source>
</evidence>
<keyword evidence="8" id="KW-1015">Disulfide bond</keyword>
<keyword evidence="7 12" id="KW-0472">Membrane</keyword>
<dbReference type="Ensembl" id="ENSOGAT00000002715.2">
    <property type="protein sequence ID" value="ENSOGAP00000002428.2"/>
    <property type="gene ID" value="ENSOGAG00000002713.2"/>
</dbReference>
<proteinExistence type="predicted"/>
<evidence type="ECO:0000256" key="10">
    <source>
        <dbReference type="ARBA" id="ARBA00023319"/>
    </source>
</evidence>
<protein>
    <recommendedName>
        <fullName evidence="13">Ig-like domain-containing protein</fullName>
    </recommendedName>
</protein>
<reference evidence="14" key="2">
    <citation type="submission" date="2025-08" db="UniProtKB">
        <authorList>
            <consortium name="Ensembl"/>
        </authorList>
    </citation>
    <scope>IDENTIFICATION</scope>
</reference>
<dbReference type="InterPro" id="IPR013783">
    <property type="entry name" value="Ig-like_fold"/>
</dbReference>
<feature type="region of interest" description="Disordered" evidence="11">
    <location>
        <begin position="223"/>
        <end position="258"/>
    </location>
</feature>
<dbReference type="GO" id="GO:0032396">
    <property type="term" value="F:inhibitory MHC class I receptor activity"/>
    <property type="evidence" value="ECO:0007669"/>
    <property type="project" value="TreeGrafter"/>
</dbReference>
<keyword evidence="6 12" id="KW-1133">Transmembrane helix</keyword>
<evidence type="ECO:0000256" key="4">
    <source>
        <dbReference type="ARBA" id="ARBA00022729"/>
    </source>
</evidence>
<dbReference type="HOGENOM" id="CLU_021100_1_4_1"/>
<keyword evidence="4" id="KW-0732">Signal</keyword>
<keyword evidence="2" id="KW-1003">Cell membrane</keyword>
<dbReference type="Pfam" id="PF13895">
    <property type="entry name" value="Ig_2"/>
    <property type="match status" value="1"/>
</dbReference>
<evidence type="ECO:0000256" key="7">
    <source>
        <dbReference type="ARBA" id="ARBA00023136"/>
    </source>
</evidence>
<dbReference type="SUPFAM" id="SSF48726">
    <property type="entry name" value="Immunoglobulin"/>
    <property type="match status" value="2"/>
</dbReference>
<evidence type="ECO:0000256" key="3">
    <source>
        <dbReference type="ARBA" id="ARBA00022692"/>
    </source>
</evidence>
<reference evidence="15" key="1">
    <citation type="submission" date="2011-03" db="EMBL/GenBank/DDBJ databases">
        <title>Version 3 of the genome sequence of Otolemur garnettii (Bushbaby).</title>
        <authorList>
            <consortium name="The Broad Institute Genome Sequencing Platform"/>
            <person name="Di Palma F."/>
            <person name="Johnson J."/>
            <person name="Lander E.S."/>
            <person name="Lindblad-Toh K."/>
            <person name="Jaffe D.B."/>
            <person name="Gnerre S."/>
            <person name="MacCallum I."/>
            <person name="Przybylski D."/>
            <person name="Ribeiro F.J."/>
            <person name="Burton J.N."/>
            <person name="Walker B.J."/>
            <person name="Sharpe T."/>
            <person name="Hall G."/>
        </authorList>
    </citation>
    <scope>NUCLEOTIDE SEQUENCE [LARGE SCALE GENOMIC DNA]</scope>
</reference>
<evidence type="ECO:0000256" key="1">
    <source>
        <dbReference type="ARBA" id="ARBA00004162"/>
    </source>
</evidence>
<evidence type="ECO:0000256" key="5">
    <source>
        <dbReference type="ARBA" id="ARBA00022737"/>
    </source>
</evidence>
<evidence type="ECO:0000256" key="2">
    <source>
        <dbReference type="ARBA" id="ARBA00022475"/>
    </source>
</evidence>
<dbReference type="Gene3D" id="2.60.40.10">
    <property type="entry name" value="Immunoglobulins"/>
    <property type="match status" value="2"/>
</dbReference>
<evidence type="ECO:0000256" key="9">
    <source>
        <dbReference type="ARBA" id="ARBA00023180"/>
    </source>
</evidence>
<name>H0WLB7_OTOGA</name>
<evidence type="ECO:0000256" key="8">
    <source>
        <dbReference type="ARBA" id="ARBA00023157"/>
    </source>
</evidence>
<dbReference type="Pfam" id="PF00047">
    <property type="entry name" value="ig"/>
    <property type="match status" value="1"/>
</dbReference>
<dbReference type="OMA" id="RNAPQVW"/>
<evidence type="ECO:0000259" key="13">
    <source>
        <dbReference type="PROSITE" id="PS50835"/>
    </source>
</evidence>
<feature type="domain" description="Ig-like" evidence="13">
    <location>
        <begin position="142"/>
        <end position="237"/>
    </location>
</feature>
<dbReference type="GO" id="GO:0019221">
    <property type="term" value="P:cytokine-mediated signaling pathway"/>
    <property type="evidence" value="ECO:0007669"/>
    <property type="project" value="TreeGrafter"/>
</dbReference>
<sequence>RALWSPPSAQLEPVGGDTMNPTLTALLYLGLSLGSRTFVQRGILPKPTLWAEPDNVIPWGKPVTIWCLGTLDARQYDLVEEGSAVPWVRHSPLQPGNKVMFPLPFMTEHYAGRYHCFYQSPAGWSEPSDTLELVATGLYSKPTLSALLSPVKTSEEKVTLQCSSREKFDTFILTQEEKRKVSWLFESHEHTHGQFKALFSVGPITPRHRWTFRCYGFHRNSPQVWSESSDPLEFPVSGAAEATSPSQNKSDPETAPHPQDYTVENLICMGVAGLILVALGILLFQEWHSQRRSQDATEG</sequence>
<dbReference type="EMBL" id="AAQR03181654">
    <property type="status" value="NOT_ANNOTATED_CDS"/>
    <property type="molecule type" value="Genomic_DNA"/>
</dbReference>
<dbReference type="GO" id="GO:0005886">
    <property type="term" value="C:plasma membrane"/>
    <property type="evidence" value="ECO:0007669"/>
    <property type="project" value="UniProtKB-SubCell"/>
</dbReference>
<dbReference type="PROSITE" id="PS50835">
    <property type="entry name" value="IG_LIKE"/>
    <property type="match status" value="1"/>
</dbReference>
<keyword evidence="3 12" id="KW-0812">Transmembrane</keyword>
<dbReference type="InParanoid" id="H0WLB7"/>
<evidence type="ECO:0000256" key="12">
    <source>
        <dbReference type="SAM" id="Phobius"/>
    </source>
</evidence>
<evidence type="ECO:0000313" key="15">
    <source>
        <dbReference type="Proteomes" id="UP000005225"/>
    </source>
</evidence>
<dbReference type="Proteomes" id="UP000005225">
    <property type="component" value="Unassembled WGS sequence"/>
</dbReference>
<dbReference type="STRING" id="30611.ENSOGAP00000002428"/>
<dbReference type="PANTHER" id="PTHR11738">
    <property type="entry name" value="MHC CLASS I NK CELL RECEPTOR"/>
    <property type="match status" value="1"/>
</dbReference>
<keyword evidence="9" id="KW-0325">Glycoprotein</keyword>
<organism evidence="14 15">
    <name type="scientific">Otolemur garnettii</name>
    <name type="common">Small-eared galago</name>
    <name type="synonym">Garnett's greater bushbaby</name>
    <dbReference type="NCBI Taxonomy" id="30611"/>
    <lineage>
        <taxon>Eukaryota</taxon>
        <taxon>Metazoa</taxon>
        <taxon>Chordata</taxon>
        <taxon>Craniata</taxon>
        <taxon>Vertebrata</taxon>
        <taxon>Euteleostomi</taxon>
        <taxon>Mammalia</taxon>
        <taxon>Eutheria</taxon>
        <taxon>Euarchontoglires</taxon>
        <taxon>Primates</taxon>
        <taxon>Strepsirrhini</taxon>
        <taxon>Lorisiformes</taxon>
        <taxon>Galagidae</taxon>
        <taxon>Otolemur</taxon>
    </lineage>
</organism>
<keyword evidence="5" id="KW-0677">Repeat</keyword>
<dbReference type="eggNOG" id="ENOG502RU0A">
    <property type="taxonomic scope" value="Eukaryota"/>
</dbReference>
<dbReference type="GeneTree" id="ENSGT01100000263478"/>
<keyword evidence="15" id="KW-1185">Reference proteome</keyword>
<evidence type="ECO:0000256" key="6">
    <source>
        <dbReference type="ARBA" id="ARBA00022989"/>
    </source>
</evidence>
<dbReference type="InterPro" id="IPR007110">
    <property type="entry name" value="Ig-like_dom"/>
</dbReference>
<dbReference type="InterPro" id="IPR013151">
    <property type="entry name" value="Immunoglobulin_dom"/>
</dbReference>
<accession>H0WLB7</accession>
<evidence type="ECO:0000256" key="11">
    <source>
        <dbReference type="SAM" id="MobiDB-lite"/>
    </source>
</evidence>
<dbReference type="InterPro" id="IPR050412">
    <property type="entry name" value="Ig-like_Receptors_ImmuneReg"/>
</dbReference>
<dbReference type="FunFam" id="2.60.40.10:FF:000049">
    <property type="entry name" value="Leukocyte immunoglobulin-like receptor subfamily B member 1"/>
    <property type="match status" value="2"/>
</dbReference>
<keyword evidence="10" id="KW-0393">Immunoglobulin domain</keyword>